<comment type="caution">
    <text evidence="6">The sequence shown here is derived from an EMBL/GenBank/DDBJ whole genome shotgun (WGS) entry which is preliminary data.</text>
</comment>
<name>A0AAU9V5U9_EUPED</name>
<dbReference type="InterPro" id="IPR026854">
    <property type="entry name" value="VPS13_N"/>
</dbReference>
<keyword evidence="2" id="KW-0813">Transport</keyword>
<evidence type="ECO:0008006" key="8">
    <source>
        <dbReference type="Google" id="ProtNLM"/>
    </source>
</evidence>
<organism evidence="6 7">
    <name type="scientific">Euphydryas editha</name>
    <name type="common">Edith's checkerspot</name>
    <dbReference type="NCBI Taxonomy" id="104508"/>
    <lineage>
        <taxon>Eukaryota</taxon>
        <taxon>Metazoa</taxon>
        <taxon>Ecdysozoa</taxon>
        <taxon>Arthropoda</taxon>
        <taxon>Hexapoda</taxon>
        <taxon>Insecta</taxon>
        <taxon>Pterygota</taxon>
        <taxon>Neoptera</taxon>
        <taxon>Endopterygota</taxon>
        <taxon>Lepidoptera</taxon>
        <taxon>Glossata</taxon>
        <taxon>Ditrysia</taxon>
        <taxon>Papilionoidea</taxon>
        <taxon>Nymphalidae</taxon>
        <taxon>Nymphalinae</taxon>
        <taxon>Euphydryas</taxon>
    </lineage>
</organism>
<dbReference type="PANTHER" id="PTHR16166:SF93">
    <property type="entry name" value="INTERMEMBRANE LIPID TRANSFER PROTEIN VPS13"/>
    <property type="match status" value="1"/>
</dbReference>
<evidence type="ECO:0000256" key="2">
    <source>
        <dbReference type="ARBA" id="ARBA00022448"/>
    </source>
</evidence>
<evidence type="ECO:0000259" key="5">
    <source>
        <dbReference type="Pfam" id="PF25033"/>
    </source>
</evidence>
<accession>A0AAU9V5U9</accession>
<feature type="compositionally biased region" description="Polar residues" evidence="3">
    <location>
        <begin position="817"/>
        <end position="831"/>
    </location>
</feature>
<dbReference type="Proteomes" id="UP001153954">
    <property type="component" value="Unassembled WGS sequence"/>
</dbReference>
<dbReference type="InterPro" id="IPR026847">
    <property type="entry name" value="VPS13"/>
</dbReference>
<sequence>MRAFTVTGKCQDSFEPQLVTSKEVSKDVNLLNVIFETNPLDGTCDQRVKVRARPLQIVYDAQTVIDIVNVFKPPSESTALTTLQAAAENKLSDLKEKSALGMQYAVHHHTFIDLDIDIASSFIIVPQTGIYKGSEACAVVKLGAISVKSEPRAAPLDVHALHRAGLPDCDILKEIASHSYDRMALRLAEMQIVVASPNEDWQSAIASNEATSLHLLQPTNLLIQIHKCLITDDPRLPKIKVMGELEKIAISVSEDRLLTLCEILVSMPLPQSEEATQIKASDSRASSLSLLKYLDPVEKQKRDTARSKQRKGDEQSVQLTEVEAFFIMKELIVSVNRKTKLQASEVYEKFLVFSLNLLELTATQKTFTLEATVRLGSVNMQHHRAGHNTISMIETPEVLNTGTELTDEADVNQYLFTVTYSNVDKKCPEFRSHYGSVEQMIELDFTTLKVLLHLQGLQEILVIVNEYQTRLQAIQSTVDRYANAGPLETIMEDEEFSVAKLKVNVAKSSHRKQVESIQLKINVKIGAIEIGFETDTRPLSIMKLQGAAAGLILKSSYTQVDCTIASIKVEDLNPDTLYKEILKVLGGDVINVQIVMYNIEQYPSVSDVNMSIDAQINCLRIVFLNWFVSSMLEFLDNFQAAQAALLSASSQAADAARANVQSAYANSTKLALRVRLAAPLILAPESSASRRALLLDLGRMTLNNRFVDLSVADVSNKVTVDELMLELEDMKVSCVSLKEDFHDILHERKLLRPTSFKLYVKRSLSSWYEALPDLDISGRMKTIAITVGHSDYKSIMKILNENLQEGQSKTEEIKPQSHVSKVTSKATVKSQTSKGQTKSTVAVVTPTETKMPRTTIKFSFTMDSFVIDLMNTNGSEDSMFVNDVELARFCLALLSVKGRMFSDSSLHTSVLLVDCTLDDTRPGRGAKITRYLERRRDKQERKLSQSDDGSVAIMETHDKIRSMIDITYTMKNGDTFVDMRIFSFNLILAMDFLNKIAEFMTTGLTDDTPTTPKEEIKLIKSQTVKSADTITKKKVSVVSAPSLTEQPQQMSMMTVNIKIEQPDIILVESLEQKECDALVLNMEARLKLRRTAERMVAEGGVSGLQLAARRLGAAGVGGAPRWLLAPATLSLALSQPPAQGMHLDVALTDIKITVSPDIIALLNRVLATVTSREEDNVEQENKPIFYNKLWELQPFKPSKYWFLKTEEGVEAISIEEATTQEVSKSPVGEICLLSSPSIVLALEMEIGNETIPVLVMQASLTGQVKDWSSDFYMESTWAMQVSYYNIGRAMWEPLIEPVEVLKDSQYVHVPWELKMEVVMRPQEGVQAIDTTDEAANMAAVAQRQPGRSVTVSSCEPLEITVSRSGLEVLTQLGNSFSAAVGETDTSIIKAKVEDNTSNKKYLGAPYVLHNCTGLTAKLTLLNNNDFSVFLTEEYTASDYREVVLEPGACVPLQLKHGGLNVMKLNEPPPPLKLNVKIVEMDEEIVIPVERADKRYFTLGRRLTGERRTPTAPAAPAAAAEPRGLISDVVMRDAAMHVYLRSIVQVRPRRHTYRFN</sequence>
<comment type="similarity">
    <text evidence="1">Belongs to the VPS13 family.</text>
</comment>
<gene>
    <name evidence="6" type="ORF">EEDITHA_LOCUS19777</name>
</gene>
<dbReference type="PANTHER" id="PTHR16166">
    <property type="entry name" value="VACUOLAR PROTEIN SORTING-ASSOCIATED PROTEIN VPS13"/>
    <property type="match status" value="1"/>
</dbReference>
<protein>
    <recommendedName>
        <fullName evidence="8">Vacuolar protein sorting-associated protein 13C</fullName>
    </recommendedName>
</protein>
<evidence type="ECO:0000259" key="4">
    <source>
        <dbReference type="Pfam" id="PF12624"/>
    </source>
</evidence>
<dbReference type="GO" id="GO:0045053">
    <property type="term" value="P:protein retention in Golgi apparatus"/>
    <property type="evidence" value="ECO:0007669"/>
    <property type="project" value="TreeGrafter"/>
</dbReference>
<dbReference type="Pfam" id="PF12624">
    <property type="entry name" value="VPS13_N"/>
    <property type="match status" value="1"/>
</dbReference>
<feature type="region of interest" description="Disordered" evidence="3">
    <location>
        <begin position="807"/>
        <end position="831"/>
    </location>
</feature>
<dbReference type="InterPro" id="IPR056747">
    <property type="entry name" value="VPS13-like_M"/>
</dbReference>
<evidence type="ECO:0000313" key="6">
    <source>
        <dbReference type="EMBL" id="CAH2105529.1"/>
    </source>
</evidence>
<keyword evidence="7" id="KW-1185">Reference proteome</keyword>
<feature type="domain" description="Chorein N-terminal" evidence="4">
    <location>
        <begin position="26"/>
        <end position="478"/>
    </location>
</feature>
<evidence type="ECO:0000256" key="1">
    <source>
        <dbReference type="ARBA" id="ARBA00006545"/>
    </source>
</evidence>
<evidence type="ECO:0000313" key="7">
    <source>
        <dbReference type="Proteomes" id="UP001153954"/>
    </source>
</evidence>
<proteinExistence type="inferred from homology"/>
<feature type="domain" description="VPS13-like middle region" evidence="5">
    <location>
        <begin position="540"/>
        <end position="1373"/>
    </location>
</feature>
<dbReference type="Pfam" id="PF25033">
    <property type="entry name" value="VPS13_M"/>
    <property type="match status" value="1"/>
</dbReference>
<dbReference type="EMBL" id="CAKOGL010000028">
    <property type="protein sequence ID" value="CAH2105529.1"/>
    <property type="molecule type" value="Genomic_DNA"/>
</dbReference>
<reference evidence="6" key="1">
    <citation type="submission" date="2022-03" db="EMBL/GenBank/DDBJ databases">
        <authorList>
            <person name="Tunstrom K."/>
        </authorList>
    </citation>
    <scope>NUCLEOTIDE SEQUENCE</scope>
</reference>
<evidence type="ECO:0000256" key="3">
    <source>
        <dbReference type="SAM" id="MobiDB-lite"/>
    </source>
</evidence>
<dbReference type="GO" id="GO:0006623">
    <property type="term" value="P:protein targeting to vacuole"/>
    <property type="evidence" value="ECO:0007669"/>
    <property type="project" value="TreeGrafter"/>
</dbReference>